<dbReference type="InterPro" id="IPR001129">
    <property type="entry name" value="Membr-assoc_MAPEG"/>
</dbReference>
<dbReference type="RefSeq" id="WP_140929090.1">
    <property type="nucleotide sequence ID" value="NZ_VFSU01000031.1"/>
</dbReference>
<keyword evidence="3 5" id="KW-1133">Transmembrane helix</keyword>
<evidence type="ECO:0000256" key="3">
    <source>
        <dbReference type="ARBA" id="ARBA00022989"/>
    </source>
</evidence>
<comment type="subcellular location">
    <subcellularLocation>
        <location evidence="1">Membrane</location>
    </subcellularLocation>
</comment>
<dbReference type="PANTHER" id="PTHR35814:SF1">
    <property type="entry name" value="GLUTATHIONE S-TRANSFERASE-RELATED"/>
    <property type="match status" value="1"/>
</dbReference>
<dbReference type="Gene3D" id="1.20.120.550">
    <property type="entry name" value="Membrane associated eicosanoid/glutathione metabolism-like domain"/>
    <property type="match status" value="1"/>
</dbReference>
<gene>
    <name evidence="6" type="ORF">FJQ54_14240</name>
</gene>
<comment type="caution">
    <text evidence="6">The sequence shown here is derived from an EMBL/GenBank/DDBJ whole genome shotgun (WGS) entry which is preliminary data.</text>
</comment>
<dbReference type="SUPFAM" id="SSF161084">
    <property type="entry name" value="MAPEG domain-like"/>
    <property type="match status" value="1"/>
</dbReference>
<accession>A0A501XFP4</accession>
<proteinExistence type="predicted"/>
<dbReference type="EMBL" id="VFSU01000031">
    <property type="protein sequence ID" value="TPE59219.1"/>
    <property type="molecule type" value="Genomic_DNA"/>
</dbReference>
<dbReference type="AlphaFoldDB" id="A0A501XFP4"/>
<feature type="transmembrane region" description="Helical" evidence="5">
    <location>
        <begin position="6"/>
        <end position="24"/>
    </location>
</feature>
<evidence type="ECO:0008006" key="8">
    <source>
        <dbReference type="Google" id="ProtNLM"/>
    </source>
</evidence>
<dbReference type="GO" id="GO:0016020">
    <property type="term" value="C:membrane"/>
    <property type="evidence" value="ECO:0007669"/>
    <property type="project" value="UniProtKB-SubCell"/>
</dbReference>
<evidence type="ECO:0000313" key="6">
    <source>
        <dbReference type="EMBL" id="TPE59219.1"/>
    </source>
</evidence>
<keyword evidence="7" id="KW-1185">Reference proteome</keyword>
<dbReference type="InterPro" id="IPR023352">
    <property type="entry name" value="MAPEG-like_dom_sf"/>
</dbReference>
<sequence length="134" mass="13558">MPVTMISAGILGLLLVALALRISIRRRAAGISLGDGGDAELLARVRAHANCAEWVPIGLILLALAERSAGATPIVIALAALLVGARLLHPLGMSRPAPNAPRFLGAVLTYLAVAALALLVIARGFPPCASCGAA</sequence>
<evidence type="ECO:0000256" key="1">
    <source>
        <dbReference type="ARBA" id="ARBA00004370"/>
    </source>
</evidence>
<evidence type="ECO:0000256" key="5">
    <source>
        <dbReference type="SAM" id="Phobius"/>
    </source>
</evidence>
<keyword evidence="2 5" id="KW-0812">Transmembrane</keyword>
<evidence type="ECO:0000313" key="7">
    <source>
        <dbReference type="Proteomes" id="UP000319897"/>
    </source>
</evidence>
<evidence type="ECO:0000256" key="4">
    <source>
        <dbReference type="ARBA" id="ARBA00023136"/>
    </source>
</evidence>
<feature type="transmembrane region" description="Helical" evidence="5">
    <location>
        <begin position="103"/>
        <end position="122"/>
    </location>
</feature>
<feature type="transmembrane region" description="Helical" evidence="5">
    <location>
        <begin position="71"/>
        <end position="91"/>
    </location>
</feature>
<keyword evidence="4 5" id="KW-0472">Membrane</keyword>
<name>A0A501XFP4_9SPHN</name>
<dbReference type="Proteomes" id="UP000319897">
    <property type="component" value="Unassembled WGS sequence"/>
</dbReference>
<reference evidence="6 7" key="1">
    <citation type="submission" date="2019-06" db="EMBL/GenBank/DDBJ databases">
        <authorList>
            <person name="Lee I."/>
            <person name="Jang G.I."/>
            <person name="Hwang C.Y."/>
        </authorList>
    </citation>
    <scope>NUCLEOTIDE SEQUENCE [LARGE SCALE GENOMIC DNA]</scope>
    <source>
        <strain evidence="6 7">PAMC 28131</strain>
    </source>
</reference>
<organism evidence="6 7">
    <name type="scientific">Sandaracinobacter neustonicus</name>
    <dbReference type="NCBI Taxonomy" id="1715348"/>
    <lineage>
        <taxon>Bacteria</taxon>
        <taxon>Pseudomonadati</taxon>
        <taxon>Pseudomonadota</taxon>
        <taxon>Alphaproteobacteria</taxon>
        <taxon>Sphingomonadales</taxon>
        <taxon>Sphingosinicellaceae</taxon>
        <taxon>Sandaracinobacter</taxon>
    </lineage>
</organism>
<evidence type="ECO:0000256" key="2">
    <source>
        <dbReference type="ARBA" id="ARBA00022692"/>
    </source>
</evidence>
<protein>
    <recommendedName>
        <fullName evidence="8">MAPEG family protein</fullName>
    </recommendedName>
</protein>
<dbReference type="OrthoDB" id="7619858at2"/>
<dbReference type="PANTHER" id="PTHR35814">
    <property type="match status" value="1"/>
</dbReference>
<dbReference type="Pfam" id="PF01124">
    <property type="entry name" value="MAPEG"/>
    <property type="match status" value="1"/>
</dbReference>